<dbReference type="EMBL" id="VDMA02000011">
    <property type="protein sequence ID" value="KAB8183145.1"/>
    <property type="molecule type" value="Genomic_DNA"/>
</dbReference>
<dbReference type="InterPro" id="IPR017441">
    <property type="entry name" value="Protein_kinase_ATP_BS"/>
</dbReference>
<dbReference type="GO" id="GO:0004674">
    <property type="term" value="F:protein serine/threonine kinase activity"/>
    <property type="evidence" value="ECO:0007669"/>
    <property type="project" value="UniProtKB-KW"/>
</dbReference>
<keyword evidence="2" id="KW-0723">Serine/threonine-protein kinase</keyword>
<dbReference type="Pfam" id="PF00069">
    <property type="entry name" value="Pkinase"/>
    <property type="match status" value="1"/>
</dbReference>
<dbReference type="SMART" id="SM00220">
    <property type="entry name" value="S_TKc"/>
    <property type="match status" value="1"/>
</dbReference>
<protein>
    <recommendedName>
        <fullName evidence="1">non-specific serine/threonine protein kinase</fullName>
        <ecNumber evidence="1">2.7.11.1</ecNumber>
    </recommendedName>
</protein>
<name>A0A5N6BRR2_9ACTN</name>
<feature type="domain" description="Protein kinase" evidence="9">
    <location>
        <begin position="114"/>
        <end position="371"/>
    </location>
</feature>
<evidence type="ECO:0000256" key="3">
    <source>
        <dbReference type="ARBA" id="ARBA00022679"/>
    </source>
</evidence>
<evidence type="ECO:0000256" key="5">
    <source>
        <dbReference type="ARBA" id="ARBA00022777"/>
    </source>
</evidence>
<keyword evidence="3" id="KW-0808">Transferase</keyword>
<evidence type="ECO:0000259" key="9">
    <source>
        <dbReference type="PROSITE" id="PS50011"/>
    </source>
</evidence>
<organism evidence="10 11">
    <name type="scientific">Microbispora catharanthi</name>
    <dbReference type="NCBI Taxonomy" id="1712871"/>
    <lineage>
        <taxon>Bacteria</taxon>
        <taxon>Bacillati</taxon>
        <taxon>Actinomycetota</taxon>
        <taxon>Actinomycetes</taxon>
        <taxon>Streptosporangiales</taxon>
        <taxon>Streptosporangiaceae</taxon>
        <taxon>Microbispora</taxon>
    </lineage>
</organism>
<sequence length="605" mass="64009">MVSPGSNAVRRCGWVLLLAQACRRRVTETMTREVIAGRPRVHHAMPAPPQPWKIRAVTADAADQGSTGAATANTAAAVSPGGEAGSACGGRIDHAFAILPDMAESLRGTLASRYHLLRPLGSGGMGTVWLARDSVLDREVAIKELRLPDGLGERERAELVARVMREAEVTARVRHPGIVALHDVLLQDGRPWIVMELLHGHDLARQIAAYGPLPYRQVADLGARLLDALSATHAGGVQHRDVKPGNVFLSADGRVLLTDFGIARQADQASITEAGLMVGSPGFIAPERLAGDPGGPAADLWSLAATLYTAVEGAAPYQGSRSEVIRATLTQAPRPPVLAGPLGPVLTWMMARDPAARPDAATTLTLLRQVADGGIPDLDPRHGLRIESPKRRPRWWYAAGAAAVVGVAVAVAAVVFSVRAGEPPPDPVHRVSPTFDSAVDLCRALPAEEVRRIVGASAQGRPGKSSCQWTVKGSGVELSAETDSDTPEPWGLDTASATTLMEGLRRQYGSGPSDASWLWYEIGLDRRTQAIETAGRETPDVADEAFAVDLTTPEGRAQAAYVYFRLGDLVVRLQYADLDVSSPAVLRDRAIAAAASAAEGLRGLA</sequence>
<gene>
    <name evidence="10" type="ORF">FH610_021730</name>
</gene>
<dbReference type="InterPro" id="IPR011009">
    <property type="entry name" value="Kinase-like_dom_sf"/>
</dbReference>
<dbReference type="PROSITE" id="PS00108">
    <property type="entry name" value="PROTEIN_KINASE_ST"/>
    <property type="match status" value="1"/>
</dbReference>
<feature type="transmembrane region" description="Helical" evidence="8">
    <location>
        <begin position="395"/>
        <end position="418"/>
    </location>
</feature>
<evidence type="ECO:0000256" key="1">
    <source>
        <dbReference type="ARBA" id="ARBA00012513"/>
    </source>
</evidence>
<evidence type="ECO:0000256" key="7">
    <source>
        <dbReference type="PROSITE-ProRule" id="PRU10141"/>
    </source>
</evidence>
<keyword evidence="8" id="KW-1133">Transmembrane helix</keyword>
<keyword evidence="4 7" id="KW-0547">Nucleotide-binding</keyword>
<accession>A0A5N6BRR2</accession>
<dbReference type="PANTHER" id="PTHR43289:SF6">
    <property type="entry name" value="SERINE_THREONINE-PROTEIN KINASE NEKL-3"/>
    <property type="match status" value="1"/>
</dbReference>
<dbReference type="PROSITE" id="PS00107">
    <property type="entry name" value="PROTEIN_KINASE_ATP"/>
    <property type="match status" value="1"/>
</dbReference>
<reference evidence="10 11" key="1">
    <citation type="submission" date="2019-10" db="EMBL/GenBank/DDBJ databases">
        <title>Nonomuraea sp. nov., isolated from Phyllanthus amarus.</title>
        <authorList>
            <person name="Klykleung N."/>
            <person name="Tanasupawat S."/>
        </authorList>
    </citation>
    <scope>NUCLEOTIDE SEQUENCE [LARGE SCALE GENOMIC DNA]</scope>
    <source>
        <strain evidence="10 11">CR1-09</strain>
    </source>
</reference>
<dbReference type="AlphaFoldDB" id="A0A5N6BRR2"/>
<keyword evidence="8" id="KW-0812">Transmembrane</keyword>
<dbReference type="InterPro" id="IPR000719">
    <property type="entry name" value="Prot_kinase_dom"/>
</dbReference>
<evidence type="ECO:0000313" key="11">
    <source>
        <dbReference type="Proteomes" id="UP000313066"/>
    </source>
</evidence>
<dbReference type="Gene3D" id="3.30.200.20">
    <property type="entry name" value="Phosphorylase Kinase, domain 1"/>
    <property type="match status" value="1"/>
</dbReference>
<evidence type="ECO:0000256" key="6">
    <source>
        <dbReference type="ARBA" id="ARBA00022840"/>
    </source>
</evidence>
<dbReference type="SUPFAM" id="SSF56112">
    <property type="entry name" value="Protein kinase-like (PK-like)"/>
    <property type="match status" value="1"/>
</dbReference>
<evidence type="ECO:0000313" key="10">
    <source>
        <dbReference type="EMBL" id="KAB8183145.1"/>
    </source>
</evidence>
<dbReference type="CDD" id="cd14014">
    <property type="entry name" value="STKc_PknB_like"/>
    <property type="match status" value="1"/>
</dbReference>
<dbReference type="PANTHER" id="PTHR43289">
    <property type="entry name" value="MITOGEN-ACTIVATED PROTEIN KINASE KINASE KINASE 20-RELATED"/>
    <property type="match status" value="1"/>
</dbReference>
<keyword evidence="8" id="KW-0472">Membrane</keyword>
<evidence type="ECO:0000256" key="4">
    <source>
        <dbReference type="ARBA" id="ARBA00022741"/>
    </source>
</evidence>
<dbReference type="EC" id="2.7.11.1" evidence="1"/>
<comment type="caution">
    <text evidence="10">The sequence shown here is derived from an EMBL/GenBank/DDBJ whole genome shotgun (WGS) entry which is preliminary data.</text>
</comment>
<dbReference type="GO" id="GO:0005524">
    <property type="term" value="F:ATP binding"/>
    <property type="evidence" value="ECO:0007669"/>
    <property type="project" value="UniProtKB-UniRule"/>
</dbReference>
<feature type="binding site" evidence="7">
    <location>
        <position position="143"/>
    </location>
    <ligand>
        <name>ATP</name>
        <dbReference type="ChEBI" id="CHEBI:30616"/>
    </ligand>
</feature>
<keyword evidence="11" id="KW-1185">Reference proteome</keyword>
<keyword evidence="6 7" id="KW-0067">ATP-binding</keyword>
<dbReference type="InterPro" id="IPR008271">
    <property type="entry name" value="Ser/Thr_kinase_AS"/>
</dbReference>
<dbReference type="Gene3D" id="1.10.510.10">
    <property type="entry name" value="Transferase(Phosphotransferase) domain 1"/>
    <property type="match status" value="1"/>
</dbReference>
<evidence type="ECO:0000256" key="2">
    <source>
        <dbReference type="ARBA" id="ARBA00022527"/>
    </source>
</evidence>
<keyword evidence="5 10" id="KW-0418">Kinase</keyword>
<dbReference type="Proteomes" id="UP000313066">
    <property type="component" value="Unassembled WGS sequence"/>
</dbReference>
<evidence type="ECO:0000256" key="8">
    <source>
        <dbReference type="SAM" id="Phobius"/>
    </source>
</evidence>
<dbReference type="PROSITE" id="PS50011">
    <property type="entry name" value="PROTEIN_KINASE_DOM"/>
    <property type="match status" value="1"/>
</dbReference>
<proteinExistence type="predicted"/>